<dbReference type="OrthoDB" id="9802304at2"/>
<dbReference type="EC" id="6.1.1.3" evidence="13"/>
<evidence type="ECO:0000256" key="1">
    <source>
        <dbReference type="ARBA" id="ARBA00008226"/>
    </source>
</evidence>
<dbReference type="InterPro" id="IPR002320">
    <property type="entry name" value="Thr-tRNA-ligase_IIa"/>
</dbReference>
<dbReference type="InterPro" id="IPR012676">
    <property type="entry name" value="TGS-like"/>
</dbReference>
<dbReference type="GO" id="GO:0004829">
    <property type="term" value="F:threonine-tRNA ligase activity"/>
    <property type="evidence" value="ECO:0007669"/>
    <property type="project" value="UniProtKB-UniRule"/>
</dbReference>
<dbReference type="SUPFAM" id="SSF55681">
    <property type="entry name" value="Class II aaRS and biotin synthetases"/>
    <property type="match status" value="1"/>
</dbReference>
<comment type="subunit">
    <text evidence="13">Homodimer.</text>
</comment>
<dbReference type="GO" id="GO:0006435">
    <property type="term" value="P:threonyl-tRNA aminoacylation"/>
    <property type="evidence" value="ECO:0007669"/>
    <property type="project" value="UniProtKB-UniRule"/>
</dbReference>
<evidence type="ECO:0000256" key="13">
    <source>
        <dbReference type="HAMAP-Rule" id="MF_00184"/>
    </source>
</evidence>
<evidence type="ECO:0000256" key="10">
    <source>
        <dbReference type="ARBA" id="ARBA00022917"/>
    </source>
</evidence>
<keyword evidence="6 13" id="KW-0547">Nucleotide-binding</keyword>
<dbReference type="PANTHER" id="PTHR11451:SF44">
    <property type="entry name" value="THREONINE--TRNA LIGASE, CHLOROPLASTIC_MITOCHONDRIAL 2"/>
    <property type="match status" value="1"/>
</dbReference>
<keyword evidence="4 13" id="KW-0436">Ligase</keyword>
<dbReference type="InterPro" id="IPR004095">
    <property type="entry name" value="TGS"/>
</dbReference>
<evidence type="ECO:0000256" key="4">
    <source>
        <dbReference type="ARBA" id="ARBA00022598"/>
    </source>
</evidence>
<comment type="cofactor">
    <cofactor evidence="13">
        <name>Zn(2+)</name>
        <dbReference type="ChEBI" id="CHEBI:29105"/>
    </cofactor>
    <text evidence="13">Binds 1 zinc ion per subunit.</text>
</comment>
<dbReference type="InterPro" id="IPR012675">
    <property type="entry name" value="Beta-grasp_dom_sf"/>
</dbReference>
<dbReference type="NCBIfam" id="TIGR00418">
    <property type="entry name" value="thrS"/>
    <property type="match status" value="1"/>
</dbReference>
<dbReference type="InterPro" id="IPR004154">
    <property type="entry name" value="Anticodon-bd"/>
</dbReference>
<evidence type="ECO:0000259" key="15">
    <source>
        <dbReference type="PROSITE" id="PS51880"/>
    </source>
</evidence>
<dbReference type="EMBL" id="QXFK01000019">
    <property type="protein sequence ID" value="RIV75873.1"/>
    <property type="molecule type" value="Genomic_DNA"/>
</dbReference>
<dbReference type="CDD" id="cd00771">
    <property type="entry name" value="ThrRS_core"/>
    <property type="match status" value="1"/>
</dbReference>
<gene>
    <name evidence="13" type="primary">thrS</name>
    <name evidence="16" type="ORF">D2V04_16560</name>
</gene>
<evidence type="ECO:0000256" key="3">
    <source>
        <dbReference type="ARBA" id="ARBA00022555"/>
    </source>
</evidence>
<dbReference type="Proteomes" id="UP000285092">
    <property type="component" value="Unassembled WGS sequence"/>
</dbReference>
<dbReference type="InterPro" id="IPR002314">
    <property type="entry name" value="aa-tRNA-synt_IIb"/>
</dbReference>
<dbReference type="GO" id="GO:0046872">
    <property type="term" value="F:metal ion binding"/>
    <property type="evidence" value="ECO:0007669"/>
    <property type="project" value="UniProtKB-KW"/>
</dbReference>
<dbReference type="SUPFAM" id="SSF55186">
    <property type="entry name" value="ThrRS/AlaRS common domain"/>
    <property type="match status" value="1"/>
</dbReference>
<keyword evidence="3 13" id="KW-0820">tRNA-binding</keyword>
<comment type="subcellular location">
    <subcellularLocation>
        <location evidence="13">Cytoplasm</location>
    </subcellularLocation>
</comment>
<dbReference type="InterPro" id="IPR012947">
    <property type="entry name" value="tRNA_SAD"/>
</dbReference>
<dbReference type="Gene3D" id="3.40.50.800">
    <property type="entry name" value="Anticodon-binding domain"/>
    <property type="match status" value="1"/>
</dbReference>
<feature type="domain" description="Aminoacyl-transfer RNA synthetases class-II family profile" evidence="14">
    <location>
        <begin position="252"/>
        <end position="561"/>
    </location>
</feature>
<dbReference type="AlphaFoldDB" id="A0A418NEB0"/>
<keyword evidence="11 13" id="KW-0030">Aminoacyl-tRNA synthetase</keyword>
<dbReference type="PRINTS" id="PR01047">
    <property type="entry name" value="TRNASYNTHTHR"/>
</dbReference>
<dbReference type="FunFam" id="3.30.930.10:FF:000002">
    <property type="entry name" value="Threonine--tRNA ligase"/>
    <property type="match status" value="1"/>
</dbReference>
<dbReference type="SUPFAM" id="SSF81271">
    <property type="entry name" value="TGS-like"/>
    <property type="match status" value="1"/>
</dbReference>
<comment type="catalytic activity">
    <reaction evidence="12 13">
        <text>tRNA(Thr) + L-threonine + ATP = L-threonyl-tRNA(Thr) + AMP + diphosphate + H(+)</text>
        <dbReference type="Rhea" id="RHEA:24624"/>
        <dbReference type="Rhea" id="RHEA-COMP:9670"/>
        <dbReference type="Rhea" id="RHEA-COMP:9704"/>
        <dbReference type="ChEBI" id="CHEBI:15378"/>
        <dbReference type="ChEBI" id="CHEBI:30616"/>
        <dbReference type="ChEBI" id="CHEBI:33019"/>
        <dbReference type="ChEBI" id="CHEBI:57926"/>
        <dbReference type="ChEBI" id="CHEBI:78442"/>
        <dbReference type="ChEBI" id="CHEBI:78534"/>
        <dbReference type="ChEBI" id="CHEBI:456215"/>
        <dbReference type="EC" id="6.1.1.3"/>
    </reaction>
</comment>
<dbReference type="Gene3D" id="3.30.54.20">
    <property type="match status" value="1"/>
</dbReference>
<evidence type="ECO:0000313" key="16">
    <source>
        <dbReference type="EMBL" id="RIV75873.1"/>
    </source>
</evidence>
<dbReference type="CDD" id="cd00860">
    <property type="entry name" value="ThrRS_anticodon"/>
    <property type="match status" value="1"/>
</dbReference>
<organism evidence="16 17">
    <name type="scientific">Pelagerythrobacter aerophilus</name>
    <dbReference type="NCBI Taxonomy" id="2306995"/>
    <lineage>
        <taxon>Bacteria</taxon>
        <taxon>Pseudomonadati</taxon>
        <taxon>Pseudomonadota</taxon>
        <taxon>Alphaproteobacteria</taxon>
        <taxon>Sphingomonadales</taxon>
        <taxon>Erythrobacteraceae</taxon>
        <taxon>Pelagerythrobacter</taxon>
    </lineage>
</organism>
<keyword evidence="8 13" id="KW-0067">ATP-binding</keyword>
<evidence type="ECO:0000256" key="8">
    <source>
        <dbReference type="ARBA" id="ARBA00022840"/>
    </source>
</evidence>
<comment type="caution">
    <text evidence="13">Lacks conserved residue(s) required for the propagation of feature annotation.</text>
</comment>
<dbReference type="HAMAP" id="MF_00184">
    <property type="entry name" value="Thr_tRNA_synth"/>
    <property type="match status" value="1"/>
</dbReference>
<dbReference type="FunFam" id="3.40.50.800:FF:000001">
    <property type="entry name" value="Threonine--tRNA ligase"/>
    <property type="match status" value="1"/>
</dbReference>
<dbReference type="InterPro" id="IPR036621">
    <property type="entry name" value="Anticodon-bd_dom_sf"/>
</dbReference>
<name>A0A418NEB0_9SPHN</name>
<dbReference type="InterPro" id="IPR018163">
    <property type="entry name" value="Thr/Ala-tRNA-synth_IIc_edit"/>
</dbReference>
<dbReference type="GO" id="GO:0005829">
    <property type="term" value="C:cytosol"/>
    <property type="evidence" value="ECO:0007669"/>
    <property type="project" value="TreeGrafter"/>
</dbReference>
<dbReference type="InterPro" id="IPR047246">
    <property type="entry name" value="ThrRS_anticodon"/>
</dbReference>
<keyword evidence="17" id="KW-1185">Reference proteome</keyword>
<dbReference type="Gene3D" id="3.30.930.10">
    <property type="entry name" value="Bira Bifunctional Protein, Domain 2"/>
    <property type="match status" value="1"/>
</dbReference>
<feature type="domain" description="TGS" evidence="15">
    <location>
        <begin position="1"/>
        <end position="64"/>
    </location>
</feature>
<dbReference type="PROSITE" id="PS50862">
    <property type="entry name" value="AA_TRNA_LIGASE_II"/>
    <property type="match status" value="1"/>
</dbReference>
<reference evidence="16 17" key="1">
    <citation type="submission" date="2018-08" db="EMBL/GenBank/DDBJ databases">
        <title>Altererythrobacter sp.Ery1 and Ery12, the genome sequencing of novel strains in genus Alterythrobacter.</title>
        <authorList>
            <person name="Cheng H."/>
            <person name="Wu Y.-H."/>
            <person name="Fang C."/>
            <person name="Xu X.-W."/>
        </authorList>
    </citation>
    <scope>NUCLEOTIDE SEQUENCE [LARGE SCALE GENOMIC DNA]</scope>
    <source>
        <strain evidence="16 17">Ery1</strain>
    </source>
</reference>
<dbReference type="SMART" id="SM00863">
    <property type="entry name" value="tRNA_SAD"/>
    <property type="match status" value="1"/>
</dbReference>
<dbReference type="Gene3D" id="3.30.980.10">
    <property type="entry name" value="Threonyl-trna Synthetase, Chain A, domain 2"/>
    <property type="match status" value="1"/>
</dbReference>
<evidence type="ECO:0000256" key="11">
    <source>
        <dbReference type="ARBA" id="ARBA00023146"/>
    </source>
</evidence>
<comment type="caution">
    <text evidence="16">The sequence shown here is derived from an EMBL/GenBank/DDBJ whole genome shotgun (WGS) entry which is preliminary data.</text>
</comment>
<protein>
    <recommendedName>
        <fullName evidence="13">Threonine--tRNA ligase</fullName>
        <ecNumber evidence="13">6.1.1.3</ecNumber>
    </recommendedName>
    <alternativeName>
        <fullName evidence="13">Threonyl-tRNA synthetase</fullName>
        <shortName evidence="13">ThrRS</shortName>
    </alternativeName>
</protein>
<feature type="binding site" evidence="13">
    <location>
        <position position="538"/>
    </location>
    <ligand>
        <name>Zn(2+)</name>
        <dbReference type="ChEBI" id="CHEBI:29105"/>
        <note>catalytic</note>
    </ligand>
</feature>
<dbReference type="Gene3D" id="3.10.20.30">
    <property type="match status" value="1"/>
</dbReference>
<feature type="binding site" evidence="13">
    <location>
        <position position="408"/>
    </location>
    <ligand>
        <name>Zn(2+)</name>
        <dbReference type="ChEBI" id="CHEBI:29105"/>
        <note>catalytic</note>
    </ligand>
</feature>
<evidence type="ECO:0000259" key="14">
    <source>
        <dbReference type="PROSITE" id="PS50862"/>
    </source>
</evidence>
<dbReference type="PANTHER" id="PTHR11451">
    <property type="entry name" value="THREONINE-TRNA LIGASE"/>
    <property type="match status" value="1"/>
</dbReference>
<evidence type="ECO:0000256" key="12">
    <source>
        <dbReference type="ARBA" id="ARBA00049515"/>
    </source>
</evidence>
<dbReference type="GO" id="GO:0000049">
    <property type="term" value="F:tRNA binding"/>
    <property type="evidence" value="ECO:0007669"/>
    <property type="project" value="UniProtKB-KW"/>
</dbReference>
<evidence type="ECO:0000256" key="7">
    <source>
        <dbReference type="ARBA" id="ARBA00022833"/>
    </source>
</evidence>
<dbReference type="Pfam" id="PF03129">
    <property type="entry name" value="HGTP_anticodon"/>
    <property type="match status" value="1"/>
</dbReference>
<dbReference type="FunFam" id="3.10.20.30:FF:000005">
    <property type="entry name" value="Threonine--tRNA ligase"/>
    <property type="match status" value="1"/>
</dbReference>
<keyword evidence="9 13" id="KW-0694">RNA-binding</keyword>
<dbReference type="Pfam" id="PF00587">
    <property type="entry name" value="tRNA-synt_2b"/>
    <property type="match status" value="1"/>
</dbReference>
<dbReference type="PROSITE" id="PS51880">
    <property type="entry name" value="TGS"/>
    <property type="match status" value="1"/>
</dbReference>
<dbReference type="InterPro" id="IPR006195">
    <property type="entry name" value="aa-tRNA-synth_II"/>
</dbReference>
<feature type="binding site" evidence="13">
    <location>
        <position position="357"/>
    </location>
    <ligand>
        <name>Zn(2+)</name>
        <dbReference type="ChEBI" id="CHEBI:29105"/>
        <note>catalytic</note>
    </ligand>
</feature>
<dbReference type="Pfam" id="PF02824">
    <property type="entry name" value="TGS"/>
    <property type="match status" value="1"/>
</dbReference>
<comment type="similarity">
    <text evidence="1 13">Belongs to the class-II aminoacyl-tRNA synthetase family.</text>
</comment>
<dbReference type="SUPFAM" id="SSF52954">
    <property type="entry name" value="Class II aaRS ABD-related"/>
    <property type="match status" value="1"/>
</dbReference>
<evidence type="ECO:0000256" key="5">
    <source>
        <dbReference type="ARBA" id="ARBA00022723"/>
    </source>
</evidence>
<sequence length="665" mass="75741">MTELLKISLPDGSVREVEPGTTPADIAAAIGPGLAKAALAARVDGEVRDIARPFDGDADLALITARDEQDALELVRHDYAHVLAEAVQALWPGTQITFGPATDDGFYYDVKAPDTRDPFSMDDLPAIEEKMREIIRADKPLRREVWTREQLIEKWEAEGETFKAEWAKELPEDEELTVYWSGEDWLDMCRGPHLASTGKLDPQAFKLMRVAGAYWRGDQRNAQLTRIYGTGWLSKKQLDAHLHRLEEAAKRDHRKLGREMDLFHLQEEAHGSVFWHPQGYRVWRELEAYMRRAIDGAGYREIKTPQVMDARQWEQSGHWGKYRENMFVIPDEVPNVEDEGPLVSDAAEWMALKPMNCPAHVLVFKQGIKSYRDLPLRLYENGCCHRNEPHGALHGLMRVRQFTQDDAHIFCREDQIVAEVRKFCKLADRVYRDFGFTYAIKLALRPEQRFGTDEQWDQAEDELRNAVIEAGLATEEYGWEELPGEGAFYAPKLEWHLTDAIGRTWQVGTIQSDRVLPERLDASYVGEDGERHRPVMLHRAIFGSYERFIGILIEHFAGRLPVWLAPTQAVVATIVSDADGYAQDVVAKLEAAGIRVEADLRNEKINYKVREHSLAKVPHLLVVGKREAEEGTVAVRTLGEQQQKVMPLEEAIAMLREAATPPDLR</sequence>
<proteinExistence type="inferred from homology"/>
<keyword evidence="7 13" id="KW-0862">Zinc</keyword>
<dbReference type="InterPro" id="IPR045864">
    <property type="entry name" value="aa-tRNA-synth_II/BPL/LPL"/>
</dbReference>
<keyword evidence="2 13" id="KW-0963">Cytoplasm</keyword>
<keyword evidence="5 13" id="KW-0479">Metal-binding</keyword>
<dbReference type="RefSeq" id="WP_119514795.1">
    <property type="nucleotide sequence ID" value="NZ_QXFK01000019.1"/>
</dbReference>
<evidence type="ECO:0000256" key="2">
    <source>
        <dbReference type="ARBA" id="ARBA00022490"/>
    </source>
</evidence>
<evidence type="ECO:0000256" key="9">
    <source>
        <dbReference type="ARBA" id="ARBA00022884"/>
    </source>
</evidence>
<evidence type="ECO:0000256" key="6">
    <source>
        <dbReference type="ARBA" id="ARBA00022741"/>
    </source>
</evidence>
<accession>A0A418NEB0</accession>
<dbReference type="InterPro" id="IPR033728">
    <property type="entry name" value="ThrRS_core"/>
</dbReference>
<dbReference type="CDD" id="cd01667">
    <property type="entry name" value="TGS_ThrRS"/>
    <property type="match status" value="1"/>
</dbReference>
<keyword evidence="10 13" id="KW-0648">Protein biosynthesis</keyword>
<evidence type="ECO:0000313" key="17">
    <source>
        <dbReference type="Proteomes" id="UP000285092"/>
    </source>
</evidence>
<dbReference type="Pfam" id="PF07973">
    <property type="entry name" value="tRNA_SAD"/>
    <property type="match status" value="1"/>
</dbReference>
<dbReference type="GO" id="GO:0005524">
    <property type="term" value="F:ATP binding"/>
    <property type="evidence" value="ECO:0007669"/>
    <property type="project" value="UniProtKB-UniRule"/>
</dbReference>